<dbReference type="AlphaFoldDB" id="A0A8K0DVY4"/>
<keyword evidence="4" id="KW-0611">Plant defense</keyword>
<evidence type="ECO:0000256" key="4">
    <source>
        <dbReference type="ARBA" id="ARBA00022821"/>
    </source>
</evidence>
<dbReference type="Gene3D" id="1.10.10.10">
    <property type="entry name" value="Winged helix-like DNA-binding domain superfamily/Winged helix DNA-binding domain"/>
    <property type="match status" value="1"/>
</dbReference>
<gene>
    <name evidence="9" type="ORF">FNV43_RR21052</name>
</gene>
<dbReference type="InterPro" id="IPR050905">
    <property type="entry name" value="Plant_NBS-LRR"/>
</dbReference>
<feature type="coiled-coil region" evidence="5">
    <location>
        <begin position="21"/>
        <end position="84"/>
    </location>
</feature>
<evidence type="ECO:0000313" key="9">
    <source>
        <dbReference type="EMBL" id="KAF3438290.1"/>
    </source>
</evidence>
<evidence type="ECO:0000313" key="10">
    <source>
        <dbReference type="Proteomes" id="UP000796880"/>
    </source>
</evidence>
<dbReference type="PANTHER" id="PTHR33463:SF187">
    <property type="entry name" value="AND NB-ARC DOMAIN DISEASE RESISTANCE PROTEIN, PUTATIVE-RELATED"/>
    <property type="match status" value="1"/>
</dbReference>
<keyword evidence="10" id="KW-1185">Reference proteome</keyword>
<evidence type="ECO:0000256" key="2">
    <source>
        <dbReference type="ARBA" id="ARBA00022614"/>
    </source>
</evidence>
<dbReference type="EMBL" id="VOIH02000009">
    <property type="protein sequence ID" value="KAF3438290.1"/>
    <property type="molecule type" value="Genomic_DNA"/>
</dbReference>
<dbReference type="InterPro" id="IPR027417">
    <property type="entry name" value="P-loop_NTPase"/>
</dbReference>
<protein>
    <recommendedName>
        <fullName evidence="11">NB-ARC domain-containing protein</fullName>
    </recommendedName>
</protein>
<keyword evidence="3" id="KW-0677">Repeat</keyword>
<dbReference type="SUPFAM" id="SSF52540">
    <property type="entry name" value="P-loop containing nucleoside triphosphate hydrolases"/>
    <property type="match status" value="1"/>
</dbReference>
<dbReference type="Pfam" id="PF00931">
    <property type="entry name" value="NB-ARC"/>
    <property type="match status" value="1"/>
</dbReference>
<evidence type="ECO:0000256" key="1">
    <source>
        <dbReference type="ARBA" id="ARBA00008894"/>
    </source>
</evidence>
<sequence>MKPYAYVPGMESLNNLAGHLMETDDEKRNKLKRKLEHLVSKEHDVKVELEYAEQLLMKKPRKEVENWLKEVGRIKNEVQNLEARVKERSIFDHLTLRNSIDRHTTEVNQLIQRGVFHGGLTLQVCDSGVPMDNIANALGLGFLDEKDERKRAAVLASVLRKKKNFVLILDDIWDPIKLDEVGIPANEIGCKLIITTRSLDVCRMMNCKEIIKVEPLSENDAWELFLFHMHLEHSATFPSDIEEVAKPLVNEFAGLPLGIILAAGCVRGVDDICQWNDALEQMKNPSLGQDELEFGKLFQVMKYSFDKLDPAFQQCFLYCALYPEDYEIYREGLIQHFIDEKLIHEMNTRRAELNRGHTILNKLENSCLLERRFRFGRKYVKMHDVVRDMAIKIASMNSPRFLVGVEAIDKLEDVKLMEDTVRMSLLVSDFNPYRTPHASPRCASLSTMLCFNVPSISIPDCFFTHMNRLTILDLSHSSIYKLPTSVYKLQCLTSLVLRHCFFLEYVSSLENLKALRRLDLFSSGLRELPQGIDTLTNLRYLDLACPIEVRLDGILWKLSNLQYLALGTEEFTIRAEEIASLRKLETLRTYFRDLNEYNACVNSWKDGGPTDNYLTFGNNVDLKEDDASASIGGERSVILPNHMESLGIEMLDNVDLVTFFCDQRAFDLRQLVIKSCGRIKQLLPCSSFSVPAFQILETLYLRDLRNLSDLVEVKRSASSALHTATFSCLKKITIDSCNNIKRLFTLALLCNLQNLRILQVEKCYKMVEIIEPSDELDPQETSSSISSTLPNLSHLVLHKLPKLMIFCSNTKMDFPSLKHIKIEECPKLKRFPPLPPVPPSKQVAGTTITMPKLKRFPPLPPLGSSKDVAGSTSTIISLEGVEMDEKKGQNDCLCN</sequence>
<feature type="domain" description="NB-ARC" evidence="6">
    <location>
        <begin position="133"/>
        <end position="225"/>
    </location>
</feature>
<evidence type="ECO:0000256" key="5">
    <source>
        <dbReference type="SAM" id="Coils"/>
    </source>
</evidence>
<dbReference type="OrthoDB" id="840192at2759"/>
<dbReference type="Gene3D" id="3.40.50.300">
    <property type="entry name" value="P-loop containing nucleotide triphosphate hydrolases"/>
    <property type="match status" value="1"/>
</dbReference>
<dbReference type="FunFam" id="1.10.10.10:FF:000322">
    <property type="entry name" value="Probable disease resistance protein At1g63360"/>
    <property type="match status" value="1"/>
</dbReference>
<dbReference type="PANTHER" id="PTHR33463">
    <property type="entry name" value="NB-ARC DOMAIN-CONTAINING PROTEIN-RELATED"/>
    <property type="match status" value="1"/>
</dbReference>
<keyword evidence="5" id="KW-0175">Coiled coil</keyword>
<dbReference type="Pfam" id="PF23559">
    <property type="entry name" value="WHD_DRP"/>
    <property type="match status" value="1"/>
</dbReference>
<dbReference type="GO" id="GO:0006952">
    <property type="term" value="P:defense response"/>
    <property type="evidence" value="ECO:0007669"/>
    <property type="project" value="UniProtKB-KW"/>
</dbReference>
<reference evidence="9" key="1">
    <citation type="submission" date="2020-03" db="EMBL/GenBank/DDBJ databases">
        <title>A high-quality chromosome-level genome assembly of a woody plant with both climbing and erect habits, Rhamnella rubrinervis.</title>
        <authorList>
            <person name="Lu Z."/>
            <person name="Yang Y."/>
            <person name="Zhu X."/>
            <person name="Sun Y."/>
        </authorList>
    </citation>
    <scope>NUCLEOTIDE SEQUENCE</scope>
    <source>
        <strain evidence="9">BYM</strain>
        <tissue evidence="9">Leaf</tissue>
    </source>
</reference>
<evidence type="ECO:0000259" key="7">
    <source>
        <dbReference type="Pfam" id="PF23247"/>
    </source>
</evidence>
<accession>A0A8K0DVY4</accession>
<dbReference type="InterPro" id="IPR058922">
    <property type="entry name" value="WHD_DRP"/>
</dbReference>
<dbReference type="InterPro" id="IPR057135">
    <property type="entry name" value="At4g27190-like_LRR"/>
</dbReference>
<proteinExistence type="inferred from homology"/>
<evidence type="ECO:0008006" key="11">
    <source>
        <dbReference type="Google" id="ProtNLM"/>
    </source>
</evidence>
<keyword evidence="2" id="KW-0433">Leucine-rich repeat</keyword>
<dbReference type="Proteomes" id="UP000796880">
    <property type="component" value="Unassembled WGS sequence"/>
</dbReference>
<comment type="caution">
    <text evidence="9">The sequence shown here is derived from an EMBL/GenBank/DDBJ whole genome shotgun (WGS) entry which is preliminary data.</text>
</comment>
<dbReference type="Pfam" id="PF23247">
    <property type="entry name" value="LRR_RPS2"/>
    <property type="match status" value="1"/>
</dbReference>
<feature type="domain" description="Disease resistance protein At4g27190-like leucine-rich repeats" evidence="7">
    <location>
        <begin position="707"/>
        <end position="830"/>
    </location>
</feature>
<dbReference type="Gene3D" id="3.80.10.10">
    <property type="entry name" value="Ribonuclease Inhibitor"/>
    <property type="match status" value="2"/>
</dbReference>
<name>A0A8K0DVY4_9ROSA</name>
<evidence type="ECO:0000259" key="6">
    <source>
        <dbReference type="Pfam" id="PF00931"/>
    </source>
</evidence>
<feature type="domain" description="Disease resistance protein winged helix" evidence="8">
    <location>
        <begin position="321"/>
        <end position="390"/>
    </location>
</feature>
<evidence type="ECO:0000256" key="3">
    <source>
        <dbReference type="ARBA" id="ARBA00022737"/>
    </source>
</evidence>
<dbReference type="GO" id="GO:0043531">
    <property type="term" value="F:ADP binding"/>
    <property type="evidence" value="ECO:0007669"/>
    <property type="project" value="InterPro"/>
</dbReference>
<organism evidence="9 10">
    <name type="scientific">Rhamnella rubrinervis</name>
    <dbReference type="NCBI Taxonomy" id="2594499"/>
    <lineage>
        <taxon>Eukaryota</taxon>
        <taxon>Viridiplantae</taxon>
        <taxon>Streptophyta</taxon>
        <taxon>Embryophyta</taxon>
        <taxon>Tracheophyta</taxon>
        <taxon>Spermatophyta</taxon>
        <taxon>Magnoliopsida</taxon>
        <taxon>eudicotyledons</taxon>
        <taxon>Gunneridae</taxon>
        <taxon>Pentapetalae</taxon>
        <taxon>rosids</taxon>
        <taxon>fabids</taxon>
        <taxon>Rosales</taxon>
        <taxon>Rhamnaceae</taxon>
        <taxon>rhamnoid group</taxon>
        <taxon>Rhamneae</taxon>
        <taxon>Rhamnella</taxon>
    </lineage>
</organism>
<dbReference type="PRINTS" id="PR00364">
    <property type="entry name" value="DISEASERSIST"/>
</dbReference>
<comment type="similarity">
    <text evidence="1">Belongs to the disease resistance NB-LRR family.</text>
</comment>
<evidence type="ECO:0000259" key="8">
    <source>
        <dbReference type="Pfam" id="PF23559"/>
    </source>
</evidence>
<dbReference type="SUPFAM" id="SSF52058">
    <property type="entry name" value="L domain-like"/>
    <property type="match status" value="1"/>
</dbReference>
<dbReference type="InterPro" id="IPR032675">
    <property type="entry name" value="LRR_dom_sf"/>
</dbReference>
<dbReference type="InterPro" id="IPR036388">
    <property type="entry name" value="WH-like_DNA-bd_sf"/>
</dbReference>
<dbReference type="InterPro" id="IPR002182">
    <property type="entry name" value="NB-ARC"/>
</dbReference>